<evidence type="ECO:0000259" key="6">
    <source>
        <dbReference type="Pfam" id="PF00816"/>
    </source>
</evidence>
<comment type="similarity">
    <text evidence="2">Belongs to the histone-like protein H-NS family.</text>
</comment>
<keyword evidence="4" id="KW-0238">DNA-binding</keyword>
<dbReference type="InterPro" id="IPR027444">
    <property type="entry name" value="H-NS_C_dom"/>
</dbReference>
<dbReference type="PANTHER" id="PTHR38097">
    <property type="match status" value="1"/>
</dbReference>
<gene>
    <name evidence="7" type="ORF">F6X42_44270</name>
</gene>
<dbReference type="EMBL" id="VZQQ01000376">
    <property type="protein sequence ID" value="MBC8753027.1"/>
    <property type="molecule type" value="Genomic_DNA"/>
</dbReference>
<feature type="domain" description="DNA-binding protein H-NS-like C-terminal" evidence="6">
    <location>
        <begin position="56"/>
        <end position="77"/>
    </location>
</feature>
<dbReference type="Gene3D" id="4.10.430.30">
    <property type="match status" value="1"/>
</dbReference>
<name>A0ABR7Q3A4_9BURK</name>
<keyword evidence="8" id="KW-1185">Reference proteome</keyword>
<dbReference type="Proteomes" id="UP000736373">
    <property type="component" value="Unassembled WGS sequence"/>
</dbReference>
<feature type="non-terminal residue" evidence="7">
    <location>
        <position position="1"/>
    </location>
</feature>
<comment type="subcellular location">
    <subcellularLocation>
        <location evidence="1">Cytoplasm</location>
        <location evidence="1">Nucleoid</location>
    </subcellularLocation>
</comment>
<dbReference type="PANTHER" id="PTHR38097:SF2">
    <property type="entry name" value="DNA-BINDING PROTEIN STPA"/>
    <property type="match status" value="1"/>
</dbReference>
<protein>
    <submittedName>
        <fullName evidence="7">H-NS histone family protein</fullName>
    </submittedName>
</protein>
<evidence type="ECO:0000256" key="4">
    <source>
        <dbReference type="ARBA" id="ARBA00023125"/>
    </source>
</evidence>
<comment type="caution">
    <text evidence="7">The sequence shown here is derived from an EMBL/GenBank/DDBJ whole genome shotgun (WGS) entry which is preliminary data.</text>
</comment>
<sequence>ADALVAKQSSGVIEKIRDLMAEHGLTTADIDAHAGGKKRGPKAAAKSAVIAKPSAAKYQDPKTGATWSGHGRAPGWIA</sequence>
<feature type="region of interest" description="Disordered" evidence="5">
    <location>
        <begin position="55"/>
        <end position="78"/>
    </location>
</feature>
<proteinExistence type="inferred from homology"/>
<keyword evidence="3" id="KW-0963">Cytoplasm</keyword>
<dbReference type="RefSeq" id="WP_187639807.1">
    <property type="nucleotide sequence ID" value="NZ_VZQQ01000376.1"/>
</dbReference>
<feature type="non-terminal residue" evidence="7">
    <location>
        <position position="78"/>
    </location>
</feature>
<dbReference type="SUPFAM" id="SSF81273">
    <property type="entry name" value="H-NS histone-like proteins"/>
    <property type="match status" value="1"/>
</dbReference>
<evidence type="ECO:0000256" key="2">
    <source>
        <dbReference type="ARBA" id="ARBA00010610"/>
    </source>
</evidence>
<evidence type="ECO:0000256" key="1">
    <source>
        <dbReference type="ARBA" id="ARBA00004453"/>
    </source>
</evidence>
<dbReference type="Pfam" id="PF00816">
    <property type="entry name" value="Histone_HNS"/>
    <property type="match status" value="1"/>
</dbReference>
<evidence type="ECO:0000313" key="8">
    <source>
        <dbReference type="Proteomes" id="UP000736373"/>
    </source>
</evidence>
<evidence type="ECO:0000256" key="5">
    <source>
        <dbReference type="SAM" id="MobiDB-lite"/>
    </source>
</evidence>
<reference evidence="7 8" key="1">
    <citation type="submission" date="2019-09" db="EMBL/GenBank/DDBJ databases">
        <title>Paraburkholderia podalyriae sp. nov., A South African Podalyria-associated rhizobium.</title>
        <authorList>
            <person name="Mavima L."/>
            <person name="Beukes C.W."/>
            <person name="Palmer M."/>
            <person name="De Meyer S.E."/>
            <person name="James E.K."/>
            <person name="Maluk M."/>
            <person name="Avontuur J.R."/>
            <person name="Chan W.Y."/>
            <person name="Venter S.N."/>
            <person name="Steenkamp E.T."/>
        </authorList>
    </citation>
    <scope>NUCLEOTIDE SEQUENCE [LARGE SCALE GENOMIC DNA]</scope>
    <source>
        <strain evidence="7 8">WC7.3b</strain>
    </source>
</reference>
<evidence type="ECO:0000256" key="3">
    <source>
        <dbReference type="ARBA" id="ARBA00022490"/>
    </source>
</evidence>
<evidence type="ECO:0000313" key="7">
    <source>
        <dbReference type="EMBL" id="MBC8753027.1"/>
    </source>
</evidence>
<accession>A0ABR7Q3A4</accession>
<organism evidence="7 8">
    <name type="scientific">Paraburkholderia podalyriae</name>
    <dbReference type="NCBI Taxonomy" id="1938811"/>
    <lineage>
        <taxon>Bacteria</taxon>
        <taxon>Pseudomonadati</taxon>
        <taxon>Pseudomonadota</taxon>
        <taxon>Betaproteobacteria</taxon>
        <taxon>Burkholderiales</taxon>
        <taxon>Burkholderiaceae</taxon>
        <taxon>Paraburkholderia</taxon>
    </lineage>
</organism>